<evidence type="ECO:0000313" key="2">
    <source>
        <dbReference type="Proteomes" id="UP000077857"/>
    </source>
</evidence>
<evidence type="ECO:0000313" key="1">
    <source>
        <dbReference type="EMBL" id="OAI20302.1"/>
    </source>
</evidence>
<dbReference type="AlphaFoldDB" id="A0A177NR06"/>
<dbReference type="RefSeq" id="WP_064039167.1">
    <property type="nucleotide sequence ID" value="NZ_LUUJ01000033.1"/>
</dbReference>
<proteinExistence type="predicted"/>
<dbReference type="EMBL" id="LUUJ01000033">
    <property type="protein sequence ID" value="OAI20302.1"/>
    <property type="molecule type" value="Genomic_DNA"/>
</dbReference>
<comment type="caution">
    <text evidence="1">The sequence shown here is derived from an EMBL/GenBank/DDBJ whole genome shotgun (WGS) entry which is preliminary data.</text>
</comment>
<protein>
    <recommendedName>
        <fullName evidence="3">Motility protein</fullName>
    </recommendedName>
</protein>
<sequence length="64" mass="6370">MADSVSGVNSSGVLAAVLQQAANKQELAVAVVKKGQEVQAAQGEAALKLIDSAAAVSGRIDTYA</sequence>
<evidence type="ECO:0008006" key="3">
    <source>
        <dbReference type="Google" id="ProtNLM"/>
    </source>
</evidence>
<accession>A0A177NR06</accession>
<organism evidence="1 2">
    <name type="scientific">Methylomonas koyamae</name>
    <dbReference type="NCBI Taxonomy" id="702114"/>
    <lineage>
        <taxon>Bacteria</taxon>
        <taxon>Pseudomonadati</taxon>
        <taxon>Pseudomonadota</taxon>
        <taxon>Gammaproteobacteria</taxon>
        <taxon>Methylococcales</taxon>
        <taxon>Methylococcaceae</taxon>
        <taxon>Methylomonas</taxon>
    </lineage>
</organism>
<reference evidence="1 2" key="1">
    <citation type="submission" date="2016-03" db="EMBL/GenBank/DDBJ databases">
        <authorList>
            <person name="Ploux O."/>
        </authorList>
    </citation>
    <scope>NUCLEOTIDE SEQUENCE [LARGE SCALE GENOMIC DNA]</scope>
    <source>
        <strain evidence="1 2">R-45378</strain>
    </source>
</reference>
<gene>
    <name evidence="1" type="ORF">A1507_05180</name>
</gene>
<name>A0A177NR06_9GAMM</name>
<dbReference type="Proteomes" id="UP000077857">
    <property type="component" value="Unassembled WGS sequence"/>
</dbReference>